<dbReference type="GO" id="GO:0070402">
    <property type="term" value="F:NADPH binding"/>
    <property type="evidence" value="ECO:0007669"/>
    <property type="project" value="TreeGrafter"/>
</dbReference>
<dbReference type="Pfam" id="PF00107">
    <property type="entry name" value="ADH_zinc_N"/>
    <property type="match status" value="1"/>
</dbReference>
<dbReference type="InterPro" id="IPR002364">
    <property type="entry name" value="Quin_OxRdtase/zeta-crystal_CS"/>
</dbReference>
<sequence length="333" mass="35656">MSIPATQKAAYANAISETPDGIIYGDVESPQITGPDDVIIKNKYSGVNFIESYFRKGIYPAKFPYIFGREAAGVVAAVGDNVSNYKVGDKVAYLSPGTFAQYTKISQGAVQATKLPESTSDEQLKLWGASLVQGLTAITFAHEAYEVKKGDYILVWAAAGGVGQILTQYISSLGAHVIATASTDEKLAIAKLLGAEYLIKLSDDVVAKVKEITGGKGVAASFDGLGKDTFQASLDSLARKGTLVTYGNATGVVPPLSVNILSPKNIKVIRPQVFGYTTEKEEWNHYTGVLQKALVDEVIKIELTTYPLSEYKEATTALEGRKTTGKLVLEIPQ</sequence>
<accession>A0A1L0BBT7</accession>
<dbReference type="SMART" id="SM00829">
    <property type="entry name" value="PKS_ER"/>
    <property type="match status" value="1"/>
</dbReference>
<evidence type="ECO:0000313" key="7">
    <source>
        <dbReference type="Proteomes" id="UP000182334"/>
    </source>
</evidence>
<dbReference type="CDD" id="cd05286">
    <property type="entry name" value="QOR2"/>
    <property type="match status" value="1"/>
</dbReference>
<gene>
    <name evidence="6" type="ORF">SAMEA4029010_CIC11G00000005177</name>
</gene>
<dbReference type="GO" id="GO:0003960">
    <property type="term" value="F:quinone reductase (NADPH) activity"/>
    <property type="evidence" value="ECO:0007669"/>
    <property type="project" value="InterPro"/>
</dbReference>
<keyword evidence="7" id="KW-1185">Reference proteome</keyword>
<dbReference type="InterPro" id="IPR047618">
    <property type="entry name" value="QOR-like"/>
</dbReference>
<evidence type="ECO:0000256" key="4">
    <source>
        <dbReference type="ARBA" id="ARBA00070796"/>
    </source>
</evidence>
<dbReference type="PANTHER" id="PTHR48106:SF13">
    <property type="entry name" value="QUINONE OXIDOREDUCTASE-RELATED"/>
    <property type="match status" value="1"/>
</dbReference>
<dbReference type="Gene3D" id="3.40.50.720">
    <property type="entry name" value="NAD(P)-binding Rossmann-like Domain"/>
    <property type="match status" value="1"/>
</dbReference>
<dbReference type="Proteomes" id="UP000182334">
    <property type="component" value="Chromosome I"/>
</dbReference>
<dbReference type="STRING" id="45354.A0A1L0BBT7"/>
<dbReference type="InterPro" id="IPR020843">
    <property type="entry name" value="ER"/>
</dbReference>
<dbReference type="OrthoDB" id="48317at2759"/>
<feature type="domain" description="Enoyl reductase (ER)" evidence="5">
    <location>
        <begin position="17"/>
        <end position="329"/>
    </location>
</feature>
<dbReference type="InterPro" id="IPR036291">
    <property type="entry name" value="NAD(P)-bd_dom_sf"/>
</dbReference>
<dbReference type="GO" id="GO:0035925">
    <property type="term" value="F:mRNA 3'-UTR AU-rich region binding"/>
    <property type="evidence" value="ECO:0007669"/>
    <property type="project" value="TreeGrafter"/>
</dbReference>
<dbReference type="Pfam" id="PF08240">
    <property type="entry name" value="ADH_N"/>
    <property type="match status" value="1"/>
</dbReference>
<evidence type="ECO:0000256" key="2">
    <source>
        <dbReference type="ARBA" id="ARBA00023002"/>
    </source>
</evidence>
<evidence type="ECO:0000259" key="5">
    <source>
        <dbReference type="SMART" id="SM00829"/>
    </source>
</evidence>
<dbReference type="FunFam" id="3.40.50.720:FF:000053">
    <property type="entry name" value="Quinone oxidoreductase 1"/>
    <property type="match status" value="1"/>
</dbReference>
<dbReference type="EMBL" id="LT635756">
    <property type="protein sequence ID" value="SGZ47230.1"/>
    <property type="molecule type" value="Genomic_DNA"/>
</dbReference>
<proteinExistence type="predicted"/>
<dbReference type="SUPFAM" id="SSF51735">
    <property type="entry name" value="NAD(P)-binding Rossmann-fold domains"/>
    <property type="match status" value="1"/>
</dbReference>
<dbReference type="PROSITE" id="PS01162">
    <property type="entry name" value="QOR_ZETA_CRYSTAL"/>
    <property type="match status" value="1"/>
</dbReference>
<dbReference type="InterPro" id="IPR011032">
    <property type="entry name" value="GroES-like_sf"/>
</dbReference>
<evidence type="ECO:0000256" key="1">
    <source>
        <dbReference type="ARBA" id="ARBA00022857"/>
    </source>
</evidence>
<dbReference type="SUPFAM" id="SSF50129">
    <property type="entry name" value="GroES-like"/>
    <property type="match status" value="1"/>
</dbReference>
<reference evidence="6 7" key="1">
    <citation type="submission" date="2016-10" db="EMBL/GenBank/DDBJ databases">
        <authorList>
            <person name="de Groot N.N."/>
        </authorList>
    </citation>
    <scope>NUCLEOTIDE SEQUENCE [LARGE SCALE GENOMIC DNA]</scope>
    <source>
        <strain evidence="6 7">CBS 141442</strain>
    </source>
</reference>
<dbReference type="AlphaFoldDB" id="A0A1L0BBT7"/>
<evidence type="ECO:0000313" key="6">
    <source>
        <dbReference type="EMBL" id="SGZ47230.1"/>
    </source>
</evidence>
<dbReference type="Gene3D" id="3.90.180.10">
    <property type="entry name" value="Medium-chain alcohol dehydrogenases, catalytic domain"/>
    <property type="match status" value="1"/>
</dbReference>
<keyword evidence="2" id="KW-0560">Oxidoreductase</keyword>
<dbReference type="PANTHER" id="PTHR48106">
    <property type="entry name" value="QUINONE OXIDOREDUCTASE PIG3-RELATED"/>
    <property type="match status" value="1"/>
</dbReference>
<dbReference type="GO" id="GO:0005829">
    <property type="term" value="C:cytosol"/>
    <property type="evidence" value="ECO:0007669"/>
    <property type="project" value="TreeGrafter"/>
</dbReference>
<keyword evidence="1" id="KW-0521">NADP</keyword>
<dbReference type="GO" id="GO:0008270">
    <property type="term" value="F:zinc ion binding"/>
    <property type="evidence" value="ECO:0007669"/>
    <property type="project" value="InterPro"/>
</dbReference>
<protein>
    <recommendedName>
        <fullName evidence="4">Probable quinone oxidoreductase</fullName>
    </recommendedName>
    <alternativeName>
        <fullName evidence="3">NADPH:quinone reductase</fullName>
    </alternativeName>
</protein>
<name>A0A1L0BBT7_9ASCO</name>
<evidence type="ECO:0000256" key="3">
    <source>
        <dbReference type="ARBA" id="ARBA00043088"/>
    </source>
</evidence>
<dbReference type="InterPro" id="IPR013149">
    <property type="entry name" value="ADH-like_C"/>
</dbReference>
<organism evidence="6 7">
    <name type="scientific">Sungouiella intermedia</name>
    <dbReference type="NCBI Taxonomy" id="45354"/>
    <lineage>
        <taxon>Eukaryota</taxon>
        <taxon>Fungi</taxon>
        <taxon>Dikarya</taxon>
        <taxon>Ascomycota</taxon>
        <taxon>Saccharomycotina</taxon>
        <taxon>Pichiomycetes</taxon>
        <taxon>Metschnikowiaceae</taxon>
        <taxon>Sungouiella</taxon>
    </lineage>
</organism>
<dbReference type="InterPro" id="IPR013154">
    <property type="entry name" value="ADH-like_N"/>
</dbReference>